<dbReference type="GO" id="GO:0016747">
    <property type="term" value="F:acyltransferase activity, transferring groups other than amino-acyl groups"/>
    <property type="evidence" value="ECO:0007669"/>
    <property type="project" value="InterPro"/>
</dbReference>
<dbReference type="Gene3D" id="3.40.630.30">
    <property type="match status" value="1"/>
</dbReference>
<organism evidence="2 3">
    <name type="scientific">Candidatus Enterenecus faecium</name>
    <dbReference type="NCBI Taxonomy" id="2840780"/>
    <lineage>
        <taxon>Bacteria</taxon>
        <taxon>Bacillati</taxon>
        <taxon>Bacillota</taxon>
        <taxon>Clostridia</taxon>
        <taxon>Eubacteriales</taxon>
        <taxon>Candidatus Enterenecus</taxon>
    </lineage>
</organism>
<evidence type="ECO:0000259" key="1">
    <source>
        <dbReference type="PROSITE" id="PS51186"/>
    </source>
</evidence>
<proteinExistence type="predicted"/>
<dbReference type="InterPro" id="IPR016181">
    <property type="entry name" value="Acyl_CoA_acyltransferase"/>
</dbReference>
<reference evidence="2" key="2">
    <citation type="journal article" date="2021" name="PeerJ">
        <title>Extensive microbial diversity within the chicken gut microbiome revealed by metagenomics and culture.</title>
        <authorList>
            <person name="Gilroy R."/>
            <person name="Ravi A."/>
            <person name="Getino M."/>
            <person name="Pursley I."/>
            <person name="Horton D.L."/>
            <person name="Alikhan N.F."/>
            <person name="Baker D."/>
            <person name="Gharbi K."/>
            <person name="Hall N."/>
            <person name="Watson M."/>
            <person name="Adriaenssens E.M."/>
            <person name="Foster-Nyarko E."/>
            <person name="Jarju S."/>
            <person name="Secka A."/>
            <person name="Antonio M."/>
            <person name="Oren A."/>
            <person name="Chaudhuri R.R."/>
            <person name="La Ragione R."/>
            <person name="Hildebrand F."/>
            <person name="Pallen M.J."/>
        </authorList>
    </citation>
    <scope>NUCLEOTIDE SEQUENCE</scope>
    <source>
        <strain evidence="2">ChiGjej2B2-12916</strain>
    </source>
</reference>
<dbReference type="PROSITE" id="PS51186">
    <property type="entry name" value="GNAT"/>
    <property type="match status" value="1"/>
</dbReference>
<comment type="caution">
    <text evidence="2">The sequence shown here is derived from an EMBL/GenBank/DDBJ whole genome shotgun (WGS) entry which is preliminary data.</text>
</comment>
<accession>A0A9D1CHN9</accession>
<dbReference type="Proteomes" id="UP000886879">
    <property type="component" value="Unassembled WGS sequence"/>
</dbReference>
<dbReference type="EMBL" id="DVFO01000042">
    <property type="protein sequence ID" value="HIQ60814.1"/>
    <property type="molecule type" value="Genomic_DNA"/>
</dbReference>
<gene>
    <name evidence="2" type="ORF">IAD31_04365</name>
</gene>
<protein>
    <submittedName>
        <fullName evidence="2">N-acetyltransferase</fullName>
    </submittedName>
</protein>
<dbReference type="SUPFAM" id="SSF55729">
    <property type="entry name" value="Acyl-CoA N-acyltransferases (Nat)"/>
    <property type="match status" value="1"/>
</dbReference>
<dbReference type="InterPro" id="IPR000182">
    <property type="entry name" value="GNAT_dom"/>
</dbReference>
<feature type="domain" description="N-acetyltransferase" evidence="1">
    <location>
        <begin position="7"/>
        <end position="165"/>
    </location>
</feature>
<sequence length="165" mass="18548">MNSGTNFLIRRGNIRDLPALEQLYAQARAFMRESGNPDQWGEDKPTLEQIQQDINLGYSFVCMENGRLAAAFSFHTKGEPTYAHIEGEGWPDNGEYGVVHRLATGASRTGAAAHCLAWSRAHCRQLRIDTHEKNIPMQQLLEKMGFTPCGTIYLEDGSPRLAYYL</sequence>
<dbReference type="AlphaFoldDB" id="A0A9D1CHN9"/>
<evidence type="ECO:0000313" key="3">
    <source>
        <dbReference type="Proteomes" id="UP000886879"/>
    </source>
</evidence>
<evidence type="ECO:0000313" key="2">
    <source>
        <dbReference type="EMBL" id="HIQ60814.1"/>
    </source>
</evidence>
<name>A0A9D1CHN9_9FIRM</name>
<reference evidence="2" key="1">
    <citation type="submission" date="2020-10" db="EMBL/GenBank/DDBJ databases">
        <authorList>
            <person name="Gilroy R."/>
        </authorList>
    </citation>
    <scope>NUCLEOTIDE SEQUENCE</scope>
    <source>
        <strain evidence="2">ChiGjej2B2-12916</strain>
    </source>
</reference>